<dbReference type="RefSeq" id="WP_274657926.1">
    <property type="nucleotide sequence ID" value="NZ_CP101655.1"/>
</dbReference>
<dbReference type="Proteomes" id="UP001222282">
    <property type="component" value="Chromosome"/>
</dbReference>
<gene>
    <name evidence="1" type="ORF">NN484_22470</name>
</gene>
<accession>A0ABY7Z807</accession>
<keyword evidence="2" id="KW-1185">Reference proteome</keyword>
<reference evidence="1 2" key="1">
    <citation type="submission" date="2022-07" db="EMBL/GenBank/DDBJ databases">
        <authorList>
            <person name="Abrouk D."/>
            <person name="Moenne-Loccoz Y."/>
            <person name="Todorovic I."/>
            <person name="Raicevic V."/>
            <person name="Jovicic-Petrovic J."/>
        </authorList>
    </citation>
    <scope>NUCLEOTIDE SEQUENCE [LARGE SCALE GENOMIC DNA]</scope>
    <source>
        <strain evidence="2">IT-P374</strain>
    </source>
</reference>
<proteinExistence type="predicted"/>
<protein>
    <submittedName>
        <fullName evidence="1">Uncharacterized protein</fullName>
    </submittedName>
</protein>
<name>A0ABY7Z807_9PSED</name>
<sequence length="170" mass="19609">MEDIANHHADVQAGIFEFFAGSSQALLDRYADAKVDEVRDRSLAELSFTSSLSVLSSVEAAIRLDYLRRVYDRLRDPLSKSMKDLHKDKANKARLEDDLLVLWREKTDISVVLLGELVGAFKYRHWLAHGRYWTPKLGRRYDYETVYGIAQEFIDAMDGYNATCDQRSVR</sequence>
<evidence type="ECO:0000313" key="2">
    <source>
        <dbReference type="Proteomes" id="UP001222282"/>
    </source>
</evidence>
<organism evidence="1 2">
    <name type="scientific">Pseudomonas serboccidentalis</name>
    <dbReference type="NCBI Taxonomy" id="2964670"/>
    <lineage>
        <taxon>Bacteria</taxon>
        <taxon>Pseudomonadati</taxon>
        <taxon>Pseudomonadota</taxon>
        <taxon>Gammaproteobacteria</taxon>
        <taxon>Pseudomonadales</taxon>
        <taxon>Pseudomonadaceae</taxon>
        <taxon>Pseudomonas</taxon>
    </lineage>
</organism>
<dbReference type="EMBL" id="CP101655">
    <property type="protein sequence ID" value="WDR35238.1"/>
    <property type="molecule type" value="Genomic_DNA"/>
</dbReference>
<evidence type="ECO:0000313" key="1">
    <source>
        <dbReference type="EMBL" id="WDR35238.1"/>
    </source>
</evidence>